<dbReference type="Proteomes" id="UP001281410">
    <property type="component" value="Unassembled WGS sequence"/>
</dbReference>
<feature type="compositionally biased region" description="Acidic residues" evidence="1">
    <location>
        <begin position="82"/>
        <end position="93"/>
    </location>
</feature>
<reference evidence="2" key="1">
    <citation type="journal article" date="2023" name="Plant J.">
        <title>Genome sequences and population genomics provide insights into the demographic history, inbreeding, and mutation load of two 'living fossil' tree species of Dipteronia.</title>
        <authorList>
            <person name="Feng Y."/>
            <person name="Comes H.P."/>
            <person name="Chen J."/>
            <person name="Zhu S."/>
            <person name="Lu R."/>
            <person name="Zhang X."/>
            <person name="Li P."/>
            <person name="Qiu J."/>
            <person name="Olsen K.M."/>
            <person name="Qiu Y."/>
        </authorList>
    </citation>
    <scope>NUCLEOTIDE SEQUENCE</scope>
    <source>
        <strain evidence="2">NBL</strain>
    </source>
</reference>
<organism evidence="2 3">
    <name type="scientific">Dipteronia sinensis</name>
    <dbReference type="NCBI Taxonomy" id="43782"/>
    <lineage>
        <taxon>Eukaryota</taxon>
        <taxon>Viridiplantae</taxon>
        <taxon>Streptophyta</taxon>
        <taxon>Embryophyta</taxon>
        <taxon>Tracheophyta</taxon>
        <taxon>Spermatophyta</taxon>
        <taxon>Magnoliopsida</taxon>
        <taxon>eudicotyledons</taxon>
        <taxon>Gunneridae</taxon>
        <taxon>Pentapetalae</taxon>
        <taxon>rosids</taxon>
        <taxon>malvids</taxon>
        <taxon>Sapindales</taxon>
        <taxon>Sapindaceae</taxon>
        <taxon>Hippocastanoideae</taxon>
        <taxon>Acereae</taxon>
        <taxon>Dipteronia</taxon>
    </lineage>
</organism>
<evidence type="ECO:0000313" key="3">
    <source>
        <dbReference type="Proteomes" id="UP001281410"/>
    </source>
</evidence>
<gene>
    <name evidence="2" type="ORF">Dsin_026102</name>
</gene>
<dbReference type="PANTHER" id="PTHR35741:SF1">
    <property type="entry name" value="FACTOR CWC22-LIKE PROTEIN, PUTATIVE (DUF3245)-RELATED"/>
    <property type="match status" value="1"/>
</dbReference>
<accession>A0AAE0DXK7</accession>
<name>A0AAE0DXK7_9ROSI</name>
<dbReference type="EMBL" id="JANJYJ010000008">
    <property type="protein sequence ID" value="KAK3194792.1"/>
    <property type="molecule type" value="Genomic_DNA"/>
</dbReference>
<protein>
    <submittedName>
        <fullName evidence="2">Uncharacterized protein</fullName>
    </submittedName>
</protein>
<dbReference type="PANTHER" id="PTHR35741">
    <property type="entry name" value="FACTOR CWC22-LIKE PROTEIN, PUTATIVE (DUF3245)-RELATED"/>
    <property type="match status" value="1"/>
</dbReference>
<evidence type="ECO:0000256" key="1">
    <source>
        <dbReference type="SAM" id="MobiDB-lite"/>
    </source>
</evidence>
<dbReference type="Pfam" id="PF11595">
    <property type="entry name" value="DUF3245"/>
    <property type="match status" value="1"/>
</dbReference>
<keyword evidence="3" id="KW-1185">Reference proteome</keyword>
<sequence length="208" mass="23245">MLNFVDLQAEQWIDKMIKAVEDEQTEVESGGRPYRLGLGAKVGRHSRVGPSNDHVKRKLHDKLNAGKRNVAKSIKESTPPANDDDNEDEDDDFESRSSAFARKRASAVSNQGTLSTGLSLRTRLEFRLPIQMSNIGRRIHMIPSFPVHNLVGEEVTMSTERQQKAGPPQLFASNKALKLDKQWVDKMIKTVENEPAEVESGGRPSRSV</sequence>
<proteinExistence type="predicted"/>
<comment type="caution">
    <text evidence="2">The sequence shown here is derived from an EMBL/GenBank/DDBJ whole genome shotgun (WGS) entry which is preliminary data.</text>
</comment>
<evidence type="ECO:0000313" key="2">
    <source>
        <dbReference type="EMBL" id="KAK3194792.1"/>
    </source>
</evidence>
<dbReference type="AlphaFoldDB" id="A0AAE0DXK7"/>
<dbReference type="InterPro" id="IPR021641">
    <property type="entry name" value="DUF3245"/>
</dbReference>
<feature type="region of interest" description="Disordered" evidence="1">
    <location>
        <begin position="24"/>
        <end position="114"/>
    </location>
</feature>